<name>A0A0D9WKL5_9ORYZ</name>
<dbReference type="Gene3D" id="3.30.420.10">
    <property type="entry name" value="Ribonuclease H-like superfamily/Ribonuclease H"/>
    <property type="match status" value="1"/>
</dbReference>
<dbReference type="EnsemblPlants" id="LPERR05G23800.1">
    <property type="protein sequence ID" value="LPERR05G23800.1"/>
    <property type="gene ID" value="LPERR05G23800"/>
</dbReference>
<evidence type="ECO:0000313" key="4">
    <source>
        <dbReference type="Proteomes" id="UP000032180"/>
    </source>
</evidence>
<dbReference type="CDD" id="cd06222">
    <property type="entry name" value="RNase_H_like"/>
    <property type="match status" value="1"/>
</dbReference>
<dbReference type="Proteomes" id="UP000032180">
    <property type="component" value="Chromosome 5"/>
</dbReference>
<evidence type="ECO:0000259" key="2">
    <source>
        <dbReference type="Pfam" id="PF13456"/>
    </source>
</evidence>
<dbReference type="Pfam" id="PF13456">
    <property type="entry name" value="RVT_3"/>
    <property type="match status" value="1"/>
</dbReference>
<dbReference type="GO" id="GO:0003676">
    <property type="term" value="F:nucleic acid binding"/>
    <property type="evidence" value="ECO:0007669"/>
    <property type="project" value="InterPro"/>
</dbReference>
<dbReference type="GO" id="GO:0004523">
    <property type="term" value="F:RNA-DNA hybrid ribonuclease activity"/>
    <property type="evidence" value="ECO:0007669"/>
    <property type="project" value="InterPro"/>
</dbReference>
<dbReference type="Gramene" id="LPERR05G23800.1">
    <property type="protein sequence ID" value="LPERR05G23800.1"/>
    <property type="gene ID" value="LPERR05G23800"/>
</dbReference>
<sequence>MSFENKKRKMTQTEGNMIKRWRQPEAAGAGHLPSVFDASCAEAEACCATLQAVLAHGISSISVETDSSQLVLALESQQHDHASGGVIFRELKFLIHLEFASFDISFAPRSCNSIAHEPAQLGVVGTLANCRFG</sequence>
<reference evidence="3 4" key="1">
    <citation type="submission" date="2012-08" db="EMBL/GenBank/DDBJ databases">
        <title>Oryza genome evolution.</title>
        <authorList>
            <person name="Wing R.A."/>
        </authorList>
    </citation>
    <scope>NUCLEOTIDE SEQUENCE</scope>
</reference>
<dbReference type="InterPro" id="IPR044730">
    <property type="entry name" value="RNase_H-like_dom_plant"/>
</dbReference>
<protein>
    <recommendedName>
        <fullName evidence="2">RNase H type-1 domain-containing protein</fullName>
    </recommendedName>
</protein>
<feature type="region of interest" description="Disordered" evidence="1">
    <location>
        <begin position="1"/>
        <end position="20"/>
    </location>
</feature>
<dbReference type="InterPro" id="IPR002156">
    <property type="entry name" value="RNaseH_domain"/>
</dbReference>
<evidence type="ECO:0000313" key="3">
    <source>
        <dbReference type="EnsemblPlants" id="LPERR05G23800.1"/>
    </source>
</evidence>
<dbReference type="PANTHER" id="PTHR47074:SF70">
    <property type="entry name" value="OS07G0513450 PROTEIN"/>
    <property type="match status" value="1"/>
</dbReference>
<dbReference type="AlphaFoldDB" id="A0A0D9WKL5"/>
<reference evidence="4" key="2">
    <citation type="submission" date="2013-12" db="EMBL/GenBank/DDBJ databases">
        <authorList>
            <person name="Yu Y."/>
            <person name="Lee S."/>
            <person name="de Baynast K."/>
            <person name="Wissotski M."/>
            <person name="Liu L."/>
            <person name="Talag J."/>
            <person name="Goicoechea J."/>
            <person name="Angelova A."/>
            <person name="Jetty R."/>
            <person name="Kudrna D."/>
            <person name="Golser W."/>
            <person name="Rivera L."/>
            <person name="Zhang J."/>
            <person name="Wing R."/>
        </authorList>
    </citation>
    <scope>NUCLEOTIDE SEQUENCE</scope>
</reference>
<accession>A0A0D9WKL5</accession>
<feature type="compositionally biased region" description="Basic residues" evidence="1">
    <location>
        <begin position="1"/>
        <end position="10"/>
    </location>
</feature>
<dbReference type="InterPro" id="IPR052929">
    <property type="entry name" value="RNase_H-like_EbsB-rel"/>
</dbReference>
<dbReference type="STRING" id="77586.A0A0D9WKL5"/>
<dbReference type="HOGENOM" id="CLU_1909700_0_0_1"/>
<organism evidence="3 4">
    <name type="scientific">Leersia perrieri</name>
    <dbReference type="NCBI Taxonomy" id="77586"/>
    <lineage>
        <taxon>Eukaryota</taxon>
        <taxon>Viridiplantae</taxon>
        <taxon>Streptophyta</taxon>
        <taxon>Embryophyta</taxon>
        <taxon>Tracheophyta</taxon>
        <taxon>Spermatophyta</taxon>
        <taxon>Magnoliopsida</taxon>
        <taxon>Liliopsida</taxon>
        <taxon>Poales</taxon>
        <taxon>Poaceae</taxon>
        <taxon>BOP clade</taxon>
        <taxon>Oryzoideae</taxon>
        <taxon>Oryzeae</taxon>
        <taxon>Oryzinae</taxon>
        <taxon>Leersia</taxon>
    </lineage>
</organism>
<dbReference type="InterPro" id="IPR036397">
    <property type="entry name" value="RNaseH_sf"/>
</dbReference>
<proteinExistence type="predicted"/>
<dbReference type="PANTHER" id="PTHR47074">
    <property type="entry name" value="BNAC02G40300D PROTEIN"/>
    <property type="match status" value="1"/>
</dbReference>
<feature type="domain" description="RNase H type-1" evidence="2">
    <location>
        <begin position="28"/>
        <end position="120"/>
    </location>
</feature>
<keyword evidence="4" id="KW-1185">Reference proteome</keyword>
<reference evidence="3" key="3">
    <citation type="submission" date="2015-04" db="UniProtKB">
        <authorList>
            <consortium name="EnsemblPlants"/>
        </authorList>
    </citation>
    <scope>IDENTIFICATION</scope>
</reference>
<evidence type="ECO:0000256" key="1">
    <source>
        <dbReference type="SAM" id="MobiDB-lite"/>
    </source>
</evidence>